<name>A0A4R2NH82_RHOAD</name>
<feature type="domain" description="Glutamine amidotransferase type-2" evidence="1">
    <location>
        <begin position="2"/>
        <end position="29"/>
    </location>
</feature>
<evidence type="ECO:0000259" key="1">
    <source>
        <dbReference type="PROSITE" id="PS51278"/>
    </source>
</evidence>
<dbReference type="InterPro" id="IPR017932">
    <property type="entry name" value="GATase_2_dom"/>
</dbReference>
<keyword evidence="3" id="KW-1185">Reference proteome</keyword>
<evidence type="ECO:0000313" key="3">
    <source>
        <dbReference type="Proteomes" id="UP000295733"/>
    </source>
</evidence>
<protein>
    <recommendedName>
        <fullName evidence="1">Glutamine amidotransferase type-2 domain-containing protein</fullName>
    </recommendedName>
</protein>
<sequence length="29" mass="3116">MCGIVGVLGDHEAAPILVQALARLEYRGY</sequence>
<dbReference type="Gene3D" id="3.60.20.10">
    <property type="entry name" value="Glutamine Phosphoribosylpyrophosphate, subunit 1, domain 1"/>
    <property type="match status" value="1"/>
</dbReference>
<reference evidence="2 3" key="1">
    <citation type="submission" date="2019-03" db="EMBL/GenBank/DDBJ databases">
        <title>Genomic Encyclopedia of Type Strains, Phase IV (KMG-IV): sequencing the most valuable type-strain genomes for metagenomic binning, comparative biology and taxonomic classification.</title>
        <authorList>
            <person name="Goeker M."/>
        </authorList>
    </citation>
    <scope>NUCLEOTIDE SEQUENCE [LARGE SCALE GENOMIC DNA]</scope>
    <source>
        <strain evidence="2 3">DSM 2781</strain>
    </source>
</reference>
<evidence type="ECO:0000313" key="2">
    <source>
        <dbReference type="EMBL" id="TCP20763.1"/>
    </source>
</evidence>
<comment type="caution">
    <text evidence="2">The sequence shown here is derived from an EMBL/GenBank/DDBJ whole genome shotgun (WGS) entry which is preliminary data.</text>
</comment>
<dbReference type="Proteomes" id="UP000295733">
    <property type="component" value="Unassembled WGS sequence"/>
</dbReference>
<accession>A0A4R2NH82</accession>
<organism evidence="2 3">
    <name type="scientific">Rhodovulum adriaticum</name>
    <name type="common">Rhodopseudomonas adriatica</name>
    <dbReference type="NCBI Taxonomy" id="35804"/>
    <lineage>
        <taxon>Bacteria</taxon>
        <taxon>Pseudomonadati</taxon>
        <taxon>Pseudomonadota</taxon>
        <taxon>Alphaproteobacteria</taxon>
        <taxon>Rhodobacterales</taxon>
        <taxon>Paracoccaceae</taxon>
        <taxon>Rhodovulum</taxon>
    </lineage>
</organism>
<feature type="non-terminal residue" evidence="2">
    <location>
        <position position="29"/>
    </location>
</feature>
<dbReference type="EMBL" id="SLXL01000017">
    <property type="protein sequence ID" value="TCP20763.1"/>
    <property type="molecule type" value="Genomic_DNA"/>
</dbReference>
<dbReference type="PROSITE" id="PS51278">
    <property type="entry name" value="GATASE_TYPE_2"/>
    <property type="match status" value="1"/>
</dbReference>
<proteinExistence type="predicted"/>
<dbReference type="SUPFAM" id="SSF56235">
    <property type="entry name" value="N-terminal nucleophile aminohydrolases (Ntn hydrolases)"/>
    <property type="match status" value="1"/>
</dbReference>
<dbReference type="InterPro" id="IPR029055">
    <property type="entry name" value="Ntn_hydrolases_N"/>
</dbReference>
<dbReference type="AlphaFoldDB" id="A0A4R2NH82"/>
<gene>
    <name evidence="2" type="ORF">EV656_11736</name>
</gene>